<dbReference type="AlphaFoldDB" id="A0A3N4IWZ1"/>
<evidence type="ECO:0000313" key="2">
    <source>
        <dbReference type="EMBL" id="RPA89328.1"/>
    </source>
</evidence>
<keyword evidence="3" id="KW-1185">Reference proteome</keyword>
<feature type="transmembrane region" description="Helical" evidence="1">
    <location>
        <begin position="80"/>
        <end position="99"/>
    </location>
</feature>
<accession>A0A3N4IWZ1</accession>
<protein>
    <submittedName>
        <fullName evidence="2">Uncharacterized protein</fullName>
    </submittedName>
</protein>
<dbReference type="EMBL" id="ML120589">
    <property type="protein sequence ID" value="RPA89328.1"/>
    <property type="molecule type" value="Genomic_DNA"/>
</dbReference>
<keyword evidence="1" id="KW-0472">Membrane</keyword>
<evidence type="ECO:0000313" key="3">
    <source>
        <dbReference type="Proteomes" id="UP000276215"/>
    </source>
</evidence>
<keyword evidence="1" id="KW-0812">Transmembrane</keyword>
<feature type="transmembrane region" description="Helical" evidence="1">
    <location>
        <begin position="105"/>
        <end position="124"/>
    </location>
</feature>
<reference evidence="2 3" key="1">
    <citation type="journal article" date="2018" name="Nat. Ecol. Evol.">
        <title>Pezizomycetes genomes reveal the molecular basis of ectomycorrhizal truffle lifestyle.</title>
        <authorList>
            <person name="Murat C."/>
            <person name="Payen T."/>
            <person name="Noel B."/>
            <person name="Kuo A."/>
            <person name="Morin E."/>
            <person name="Chen J."/>
            <person name="Kohler A."/>
            <person name="Krizsan K."/>
            <person name="Balestrini R."/>
            <person name="Da Silva C."/>
            <person name="Montanini B."/>
            <person name="Hainaut M."/>
            <person name="Levati E."/>
            <person name="Barry K.W."/>
            <person name="Belfiori B."/>
            <person name="Cichocki N."/>
            <person name="Clum A."/>
            <person name="Dockter R.B."/>
            <person name="Fauchery L."/>
            <person name="Guy J."/>
            <person name="Iotti M."/>
            <person name="Le Tacon F."/>
            <person name="Lindquist E.A."/>
            <person name="Lipzen A."/>
            <person name="Malagnac F."/>
            <person name="Mello A."/>
            <person name="Molinier V."/>
            <person name="Miyauchi S."/>
            <person name="Poulain J."/>
            <person name="Riccioni C."/>
            <person name="Rubini A."/>
            <person name="Sitrit Y."/>
            <person name="Splivallo R."/>
            <person name="Traeger S."/>
            <person name="Wang M."/>
            <person name="Zifcakova L."/>
            <person name="Wipf D."/>
            <person name="Zambonelli A."/>
            <person name="Paolocci F."/>
            <person name="Nowrousian M."/>
            <person name="Ottonello S."/>
            <person name="Baldrian P."/>
            <person name="Spatafora J.W."/>
            <person name="Henrissat B."/>
            <person name="Nagy L.G."/>
            <person name="Aury J.M."/>
            <person name="Wincker P."/>
            <person name="Grigoriev I.V."/>
            <person name="Bonfante P."/>
            <person name="Martin F.M."/>
        </authorList>
    </citation>
    <scope>NUCLEOTIDE SEQUENCE [LARGE SCALE GENOMIC DNA]</scope>
    <source>
        <strain evidence="2 3">120613-1</strain>
    </source>
</reference>
<organism evidence="2 3">
    <name type="scientific">Choiromyces venosus 120613-1</name>
    <dbReference type="NCBI Taxonomy" id="1336337"/>
    <lineage>
        <taxon>Eukaryota</taxon>
        <taxon>Fungi</taxon>
        <taxon>Dikarya</taxon>
        <taxon>Ascomycota</taxon>
        <taxon>Pezizomycotina</taxon>
        <taxon>Pezizomycetes</taxon>
        <taxon>Pezizales</taxon>
        <taxon>Tuberaceae</taxon>
        <taxon>Choiromyces</taxon>
    </lineage>
</organism>
<gene>
    <name evidence="2" type="ORF">L873DRAFT_668874</name>
</gene>
<evidence type="ECO:0000256" key="1">
    <source>
        <dbReference type="SAM" id="Phobius"/>
    </source>
</evidence>
<dbReference type="Proteomes" id="UP000276215">
    <property type="component" value="Unassembled WGS sequence"/>
</dbReference>
<proteinExistence type="predicted"/>
<keyword evidence="1" id="KW-1133">Transmembrane helix</keyword>
<name>A0A3N4IWZ1_9PEZI</name>
<sequence>MQECICMCGELQVASKILPVPSHPLYKYLLLQRCLIRKRKLLVTGHKNRPVSDIRGTGCKNVYLFEQGFGVTRKRKEKKVVFLSPYFSFLILLYCLLLAGWMAFFFSFIIFLLLLGFFGLRHGWDGMGRDRRRGAEGCRIVFVFIL</sequence>